<dbReference type="PANTHER" id="PTHR35841:SF1">
    <property type="entry name" value="PHOSPHONATES-BINDING PERIPLASMIC PROTEIN"/>
    <property type="match status" value="1"/>
</dbReference>
<evidence type="ECO:0000313" key="2">
    <source>
        <dbReference type="EMBL" id="RDH89200.1"/>
    </source>
</evidence>
<protein>
    <submittedName>
        <fullName evidence="2">Phosphonate ABC transporter substrate-binding protein</fullName>
    </submittedName>
</protein>
<dbReference type="Pfam" id="PF12974">
    <property type="entry name" value="Phosphonate-bd"/>
    <property type="match status" value="1"/>
</dbReference>
<keyword evidence="1" id="KW-0732">Signal</keyword>
<dbReference type="SUPFAM" id="SSF53850">
    <property type="entry name" value="Periplasmic binding protein-like II"/>
    <property type="match status" value="1"/>
</dbReference>
<feature type="chain" id="PRO_5016787265" evidence="1">
    <location>
        <begin position="23"/>
        <end position="287"/>
    </location>
</feature>
<name>A0A370DUX8_9GAMM</name>
<dbReference type="EMBL" id="QFXD01000227">
    <property type="protein sequence ID" value="RDH89200.1"/>
    <property type="molecule type" value="Genomic_DNA"/>
</dbReference>
<accession>A0A370DUX8</accession>
<dbReference type="Gene3D" id="3.40.190.10">
    <property type="entry name" value="Periplasmic binding protein-like II"/>
    <property type="match status" value="2"/>
</dbReference>
<sequence length="287" mass="31962">MFKRFLIPLLLLLTLNGINVFAAAGTTAPVALTFGVYQSDKTTVMYRKFLPVLEYLQKQMESSLGQPVDIELKIFKGYDQANDALVAGEVDFVRFGPASYALAKDRNEGIQLIAMEEKKGKKRFCGMIVVRSDSPIKTLQNLKGRRFAFGSDKSTIGRYLAQAEMVKAGIHAKDLAGYDYLGRHDKVFKAVVLGDYDAGALKEATFKRNNKAGDLRVLKTFENVTKPWIAREGLDALVVDAIRQGLLSLKDKDILKVFKASGFLPTSNDEYTFVRHGMRLSAQFGEK</sequence>
<reference evidence="2 3" key="1">
    <citation type="journal article" date="2018" name="ISME J.">
        <title>Endosymbiont genomes yield clues of tubeworm success.</title>
        <authorList>
            <person name="Li Y."/>
            <person name="Liles M.R."/>
            <person name="Halanych K.M."/>
        </authorList>
    </citation>
    <scope>NUCLEOTIDE SEQUENCE [LARGE SCALE GENOMIC DNA]</scope>
    <source>
        <strain evidence="2">A1422</strain>
    </source>
</reference>
<evidence type="ECO:0000313" key="3">
    <source>
        <dbReference type="Proteomes" id="UP000255508"/>
    </source>
</evidence>
<proteinExistence type="predicted"/>
<evidence type="ECO:0000256" key="1">
    <source>
        <dbReference type="SAM" id="SignalP"/>
    </source>
</evidence>
<gene>
    <name evidence="2" type="ORF">DIZ79_13095</name>
</gene>
<dbReference type="PANTHER" id="PTHR35841">
    <property type="entry name" value="PHOSPHONATES-BINDING PERIPLASMIC PROTEIN"/>
    <property type="match status" value="1"/>
</dbReference>
<feature type="signal peptide" evidence="1">
    <location>
        <begin position="1"/>
        <end position="22"/>
    </location>
</feature>
<dbReference type="AlphaFoldDB" id="A0A370DUX8"/>
<organism evidence="2 3">
    <name type="scientific">endosymbiont of Lamellibrachia luymesi</name>
    <dbReference type="NCBI Taxonomy" id="2200907"/>
    <lineage>
        <taxon>Bacteria</taxon>
        <taxon>Pseudomonadati</taxon>
        <taxon>Pseudomonadota</taxon>
        <taxon>Gammaproteobacteria</taxon>
        <taxon>sulfur-oxidizing symbionts</taxon>
    </lineage>
</organism>
<comment type="caution">
    <text evidence="2">The sequence shown here is derived from an EMBL/GenBank/DDBJ whole genome shotgun (WGS) entry which is preliminary data.</text>
</comment>
<dbReference type="Proteomes" id="UP000255508">
    <property type="component" value="Unassembled WGS sequence"/>
</dbReference>